<keyword evidence="1" id="KW-0732">Signal</keyword>
<accession>A0ABV1UDX5</accession>
<dbReference type="RefSeq" id="WP_352064835.1">
    <property type="nucleotide sequence ID" value="NZ_JBEPAZ010000034.1"/>
</dbReference>
<feature type="signal peptide" evidence="1">
    <location>
        <begin position="1"/>
        <end position="32"/>
    </location>
</feature>
<dbReference type="Proteomes" id="UP001470023">
    <property type="component" value="Unassembled WGS sequence"/>
</dbReference>
<protein>
    <submittedName>
        <fullName evidence="2">Uncharacterized protein</fullName>
    </submittedName>
</protein>
<reference evidence="2 3" key="1">
    <citation type="submission" date="2024-06" db="EMBL/GenBank/DDBJ databases">
        <title>The Natural Products Discovery Center: Release of the First 8490 Sequenced Strains for Exploring Actinobacteria Biosynthetic Diversity.</title>
        <authorList>
            <person name="Kalkreuter E."/>
            <person name="Kautsar S.A."/>
            <person name="Yang D."/>
            <person name="Bader C.D."/>
            <person name="Teijaro C.N."/>
            <person name="Fluegel L."/>
            <person name="Davis C.M."/>
            <person name="Simpson J.R."/>
            <person name="Lauterbach L."/>
            <person name="Steele A.D."/>
            <person name="Gui C."/>
            <person name="Meng S."/>
            <person name="Li G."/>
            <person name="Viehrig K."/>
            <person name="Ye F."/>
            <person name="Su P."/>
            <person name="Kiefer A.F."/>
            <person name="Nichols A."/>
            <person name="Cepeda A.J."/>
            <person name="Yan W."/>
            <person name="Fan B."/>
            <person name="Jiang Y."/>
            <person name="Adhikari A."/>
            <person name="Zheng C.-J."/>
            <person name="Schuster L."/>
            <person name="Cowan T.M."/>
            <person name="Smanski M.J."/>
            <person name="Chevrette M.G."/>
            <person name="De Carvalho L.P.S."/>
            <person name="Shen B."/>
        </authorList>
    </citation>
    <scope>NUCLEOTIDE SEQUENCE [LARGE SCALE GENOMIC DNA]</scope>
    <source>
        <strain evidence="2 3">NPDC001166</strain>
    </source>
</reference>
<dbReference type="EMBL" id="JBEPAZ010000034">
    <property type="protein sequence ID" value="MER6431899.1"/>
    <property type="molecule type" value="Genomic_DNA"/>
</dbReference>
<name>A0ABV1UDX5_9ACTN</name>
<feature type="chain" id="PRO_5046003539" evidence="1">
    <location>
        <begin position="33"/>
        <end position="337"/>
    </location>
</feature>
<gene>
    <name evidence="2" type="ORF">ABT272_29860</name>
</gene>
<evidence type="ECO:0000313" key="3">
    <source>
        <dbReference type="Proteomes" id="UP001470023"/>
    </source>
</evidence>
<evidence type="ECO:0000256" key="1">
    <source>
        <dbReference type="SAM" id="SignalP"/>
    </source>
</evidence>
<proteinExistence type="predicted"/>
<dbReference type="Gene3D" id="2.60.120.430">
    <property type="entry name" value="Galactose-binding lectin"/>
    <property type="match status" value="1"/>
</dbReference>
<keyword evidence="3" id="KW-1185">Reference proteome</keyword>
<evidence type="ECO:0000313" key="2">
    <source>
        <dbReference type="EMBL" id="MER6431899.1"/>
    </source>
</evidence>
<comment type="caution">
    <text evidence="2">The sequence shown here is derived from an EMBL/GenBank/DDBJ whole genome shotgun (WGS) entry which is preliminary data.</text>
</comment>
<sequence>MSLPRPGAARSLAATLLMAVMALLIQQVPAHAGPAPVPTTAMTRCTHDFDPDQATTLHLSGGRGTTFPRDSIVHPGDVIRIVPHERDEVSTSGWWWQPADGSNWVTPAGLDPRQSAGAGYPAPGLNKYSLIARLAGFQPFEVLRKPGCRMAGSAGTLDLRINDAQDWDNFGAWNVDIQLYREPLQDGGFEQQSTSAVRRPWNTEGPDTKVILNDVGQANHGSKSALLSSAGPRVWNALTQAIPVRPHTDYKITGFFRTSDNVNTAFFGVRLPGTWPPVERHFGPAPAYCPPLDPACYSQVTVSFNSGDHTTVTAFAGFWGVGRPATLQIDDIRVLSS</sequence>
<organism evidence="2 3">
    <name type="scientific">Streptomyces sp. 900105245</name>
    <dbReference type="NCBI Taxonomy" id="3154379"/>
    <lineage>
        <taxon>Bacteria</taxon>
        <taxon>Bacillati</taxon>
        <taxon>Actinomycetota</taxon>
        <taxon>Actinomycetes</taxon>
        <taxon>Kitasatosporales</taxon>
        <taxon>Streptomycetaceae</taxon>
        <taxon>Streptomyces</taxon>
    </lineage>
</organism>
<dbReference type="Gene3D" id="2.60.120.260">
    <property type="entry name" value="Galactose-binding domain-like"/>
    <property type="match status" value="1"/>
</dbReference>